<keyword evidence="8" id="KW-1185">Reference proteome</keyword>
<dbReference type="Proteomes" id="UP000005710">
    <property type="component" value="Unassembled WGS sequence"/>
</dbReference>
<comment type="caution">
    <text evidence="7">The sequence shown here is derived from an EMBL/GenBank/DDBJ whole genome shotgun (WGS) entry which is preliminary data.</text>
</comment>
<evidence type="ECO:0000313" key="7">
    <source>
        <dbReference type="EMBL" id="EKP94290.1"/>
    </source>
</evidence>
<feature type="transmembrane region" description="Helical" evidence="6">
    <location>
        <begin position="319"/>
        <end position="342"/>
    </location>
</feature>
<dbReference type="InterPro" id="IPR005829">
    <property type="entry name" value="Sugar_transporter_CS"/>
</dbReference>
<dbReference type="PANTHER" id="PTHR23530:SF1">
    <property type="entry name" value="PERMEASE, MAJOR FACILITATOR SUPERFAMILY-RELATED"/>
    <property type="match status" value="1"/>
</dbReference>
<feature type="transmembrane region" description="Helical" evidence="6">
    <location>
        <begin position="173"/>
        <end position="193"/>
    </location>
</feature>
<dbReference type="RefSeq" id="WP_006904304.1">
    <property type="nucleotide sequence ID" value="NZ_JH976535.1"/>
</dbReference>
<feature type="compositionally biased region" description="Low complexity" evidence="5">
    <location>
        <begin position="432"/>
        <end position="447"/>
    </location>
</feature>
<feature type="transmembrane region" description="Helical" evidence="6">
    <location>
        <begin position="227"/>
        <end position="246"/>
    </location>
</feature>
<dbReference type="EMBL" id="AENY02000003">
    <property type="protein sequence ID" value="EKP94290.1"/>
    <property type="molecule type" value="Genomic_DNA"/>
</dbReference>
<feature type="transmembrane region" description="Helical" evidence="6">
    <location>
        <begin position="276"/>
        <end position="298"/>
    </location>
</feature>
<feature type="transmembrane region" description="Helical" evidence="6">
    <location>
        <begin position="392"/>
        <end position="419"/>
    </location>
</feature>
<dbReference type="InterPro" id="IPR036259">
    <property type="entry name" value="MFS_trans_sf"/>
</dbReference>
<evidence type="ECO:0000256" key="1">
    <source>
        <dbReference type="ARBA" id="ARBA00004651"/>
    </source>
</evidence>
<proteinExistence type="predicted"/>
<dbReference type="AlphaFoldDB" id="K6NZI6"/>
<evidence type="ECO:0000256" key="6">
    <source>
        <dbReference type="SAM" id="Phobius"/>
    </source>
</evidence>
<feature type="transmembrane region" description="Helical" evidence="6">
    <location>
        <begin position="21"/>
        <end position="44"/>
    </location>
</feature>
<dbReference type="HOGENOM" id="CLU_046685_6_0_9"/>
<sequence length="464" mass="48055">MEWWRRDRRPPLPSVGGDPASVYVAYRFGMAFLLTTAHTVAALYRIQQAGLGPLELALVGTVLEITVTLCEVPTGVVADLYGRRASVLLGLATIGAGLLVEGAVPALPAIMLGQVLWGLGYTFTSGADAAWIADEVGEERARYLYVRGAQAAQAATLLGIGASVALGSLRLNLPLRVAGAGMWVLALVLALMMSERGYRPRWRPGDSLWQGVGGTWRHGWRAVQGRPGLRLLLAIGIFYGLASEGFDRLWQLHLLTRFPQLGEAAGGAAGPAGTGAVVWIGLLTAGAMLLSMAAAEVVRRRGVGDPARVGRMLLAISMLLVPSVAGFGLAGSLAAATGFYWLTALLRETYDPLQVAWVNQGLDPRARATVLSMVEQFHSFGEIIGGPVLGGIAAAIAVEAGLVASAAFLLPVVGMYAVLVRRMAGAGSRPGAVAAPAAPPAGTTAAAGGAGEKATVPPGTADWS</sequence>
<feature type="region of interest" description="Disordered" evidence="5">
    <location>
        <begin position="432"/>
        <end position="464"/>
    </location>
</feature>
<feature type="transmembrane region" description="Helical" evidence="6">
    <location>
        <begin position="85"/>
        <end position="104"/>
    </location>
</feature>
<keyword evidence="2 6" id="KW-0812">Transmembrane</keyword>
<dbReference type="eggNOG" id="COG0477">
    <property type="taxonomic scope" value="Bacteria"/>
</dbReference>
<evidence type="ECO:0000256" key="2">
    <source>
        <dbReference type="ARBA" id="ARBA00022692"/>
    </source>
</evidence>
<dbReference type="OrthoDB" id="9816124at2"/>
<feature type="transmembrane region" description="Helical" evidence="6">
    <location>
        <begin position="56"/>
        <end position="78"/>
    </location>
</feature>
<dbReference type="PANTHER" id="PTHR23530">
    <property type="entry name" value="TRANSPORT PROTEIN-RELATED"/>
    <property type="match status" value="1"/>
</dbReference>
<reference evidence="7" key="2">
    <citation type="submission" date="2012-10" db="EMBL/GenBank/DDBJ databases">
        <title>Improved high-quality draft of Thermaerobacter subterraneus C21, DSM 13965.</title>
        <authorList>
            <consortium name="DOE Joint Genome Institute"/>
            <person name="Eisen J."/>
            <person name="Huntemann M."/>
            <person name="Wei C.-L."/>
            <person name="Han J."/>
            <person name="Detter J.C."/>
            <person name="Han C."/>
            <person name="Tapia R."/>
            <person name="Chen A."/>
            <person name="Kyrpides N."/>
            <person name="Mavromatis K."/>
            <person name="Markowitz V."/>
            <person name="Szeto E."/>
            <person name="Ivanova N."/>
            <person name="Mikhailova N."/>
            <person name="Ovchinnikova G."/>
            <person name="Pagani I."/>
            <person name="Pati A."/>
            <person name="Goodwin L."/>
            <person name="Nordberg H.P."/>
            <person name="Cantor M.N."/>
            <person name="Hua S.X."/>
            <person name="Woyke T."/>
            <person name="Eisen J."/>
            <person name="Klenk H.-P."/>
        </authorList>
    </citation>
    <scope>NUCLEOTIDE SEQUENCE [LARGE SCALE GENOMIC DNA]</scope>
    <source>
        <strain evidence="7">DSM 13965</strain>
    </source>
</reference>
<evidence type="ECO:0008006" key="9">
    <source>
        <dbReference type="Google" id="ProtNLM"/>
    </source>
</evidence>
<name>K6NZI6_9FIRM</name>
<dbReference type="CDD" id="cd06174">
    <property type="entry name" value="MFS"/>
    <property type="match status" value="1"/>
</dbReference>
<gene>
    <name evidence="7" type="ORF">ThesuDRAFT_02023</name>
</gene>
<evidence type="ECO:0000256" key="3">
    <source>
        <dbReference type="ARBA" id="ARBA00022989"/>
    </source>
</evidence>
<dbReference type="Pfam" id="PF07690">
    <property type="entry name" value="MFS_1"/>
    <property type="match status" value="1"/>
</dbReference>
<dbReference type="InterPro" id="IPR053160">
    <property type="entry name" value="MFS_DHA3_Transporter"/>
</dbReference>
<evidence type="ECO:0000313" key="8">
    <source>
        <dbReference type="Proteomes" id="UP000005710"/>
    </source>
</evidence>
<organism evidence="7 8">
    <name type="scientific">Thermaerobacter subterraneus DSM 13965</name>
    <dbReference type="NCBI Taxonomy" id="867903"/>
    <lineage>
        <taxon>Bacteria</taxon>
        <taxon>Bacillati</taxon>
        <taxon>Bacillota</taxon>
        <taxon>Clostridia</taxon>
        <taxon>Eubacteriales</taxon>
        <taxon>Clostridiales Family XVII. Incertae Sedis</taxon>
        <taxon>Thermaerobacter</taxon>
    </lineage>
</organism>
<protein>
    <recommendedName>
        <fullName evidence="9">MFS transporter</fullName>
    </recommendedName>
</protein>
<evidence type="ECO:0000256" key="4">
    <source>
        <dbReference type="ARBA" id="ARBA00023136"/>
    </source>
</evidence>
<dbReference type="GO" id="GO:0022857">
    <property type="term" value="F:transmembrane transporter activity"/>
    <property type="evidence" value="ECO:0007669"/>
    <property type="project" value="InterPro"/>
</dbReference>
<comment type="subcellular location">
    <subcellularLocation>
        <location evidence="1">Cell membrane</location>
        <topology evidence="1">Multi-pass membrane protein</topology>
    </subcellularLocation>
</comment>
<dbReference type="InterPro" id="IPR011701">
    <property type="entry name" value="MFS"/>
</dbReference>
<dbReference type="GO" id="GO:0005886">
    <property type="term" value="C:plasma membrane"/>
    <property type="evidence" value="ECO:0007669"/>
    <property type="project" value="UniProtKB-SubCell"/>
</dbReference>
<keyword evidence="3 6" id="KW-1133">Transmembrane helix</keyword>
<keyword evidence="4 6" id="KW-0472">Membrane</keyword>
<accession>K6NZI6</accession>
<dbReference type="Gene3D" id="1.20.1250.20">
    <property type="entry name" value="MFS general substrate transporter like domains"/>
    <property type="match status" value="1"/>
</dbReference>
<reference evidence="7" key="1">
    <citation type="submission" date="2010-10" db="EMBL/GenBank/DDBJ databases">
        <authorList>
            <consortium name="US DOE Joint Genome Institute (JGI-PGF)"/>
            <person name="Lucas S."/>
            <person name="Copeland A."/>
            <person name="Lapidus A."/>
            <person name="Bruce D."/>
            <person name="Goodwin L."/>
            <person name="Pitluck S."/>
            <person name="Kyrpides N."/>
            <person name="Mavromatis K."/>
            <person name="Detter J.C."/>
            <person name="Han C."/>
            <person name="Land M."/>
            <person name="Hauser L."/>
            <person name="Markowitz V."/>
            <person name="Cheng J.-F."/>
            <person name="Hugenholtz P."/>
            <person name="Woyke T."/>
            <person name="Wu D."/>
            <person name="Pukall R."/>
            <person name="Wahrenburg C."/>
            <person name="Brambilla E."/>
            <person name="Klenk H.-P."/>
            <person name="Eisen J.A."/>
        </authorList>
    </citation>
    <scope>NUCLEOTIDE SEQUENCE [LARGE SCALE GENOMIC DNA]</scope>
    <source>
        <strain evidence="7">DSM 13965</strain>
    </source>
</reference>
<dbReference type="SUPFAM" id="SSF103473">
    <property type="entry name" value="MFS general substrate transporter"/>
    <property type="match status" value="1"/>
</dbReference>
<dbReference type="PROSITE" id="PS00216">
    <property type="entry name" value="SUGAR_TRANSPORT_1"/>
    <property type="match status" value="1"/>
</dbReference>
<evidence type="ECO:0000256" key="5">
    <source>
        <dbReference type="SAM" id="MobiDB-lite"/>
    </source>
</evidence>
<dbReference type="STRING" id="867903.ThesuDRAFT_02023"/>